<dbReference type="Proteomes" id="UP000253951">
    <property type="component" value="Chromosome"/>
</dbReference>
<dbReference type="Gene3D" id="1.10.10.1390">
    <property type="entry name" value="ATP-dependent DNA helicase RecQ"/>
    <property type="match status" value="1"/>
</dbReference>
<dbReference type="InterPro" id="IPR003593">
    <property type="entry name" value="AAA+_ATPase"/>
</dbReference>
<dbReference type="KEGG" id="fat:DVK85_05160"/>
<sequence length="760" mass="87294">MQSLSTTAQYALRFINQTNKSIFLTGKAGTGKTTLLKEIIKTTHKNVVVVAPTGIAALNAGGVTIHSMFQLPFAGFIPEFNHPPQFSDRVKFETKDTLRRHFKMRADKQTVLRNLQLLVIDEVSMLRADLLDAIDFMLRSVRKKDMPFGGVQVLYIGDLLQLPPVVRNEEWEVLRQFYRGKFFFHSHVVQQNPPLYIELDKIYRQTDEQFISVLNNLRNNIITNDDLQVLNQFVKPDFDIKNNPGYITLTTHNAKADTMNANALKDLKGKAHTYLPEIVDDFPEKIYPVEEELKLKIGAQVMFVKNDPSPEKNYFNGKIGVIESLSEGEIMVHFPEEDLTIEAEKYEWQNIRYYVDEQTKEIKEEILGTFVQYPLKLAWAITVHKSQGLTFDKAVLDVSRVFMPGQAYVALSRLRSLEGLVLLSPMQMNGILNDADVMQYAAEKAKTDDLEASLQQETKVFIGNFLINSFEWKDLATQWQKHKMSYLQEGDKALKSKYRQWAQQQEDKIHKLLDPAGKFINQLNSLFYKPDTDMTFVKERVVAAYNYFFSVMDGLTGEILAKMEEIKRQRKAKGFYEELTELEELQTNAVLQLMKAKLLMQAVVAGVEINRDNLTSPEIQSYKKDKLATIRKKMPAAPTFLDDDYEEDYSASYAPKKKKSKEPKKSTLEETFELWQQKMSISEIATKRKLTETTIQSHFAGLIQKGKVQVTDVLPKDKIEALKTAFTDFDGQSLTEVKQKSGDQFSWGELRLYRASITNE</sequence>
<dbReference type="EMBL" id="CP031188">
    <property type="protein sequence ID" value="AXG73653.1"/>
    <property type="molecule type" value="Genomic_DNA"/>
</dbReference>
<dbReference type="Gene3D" id="3.40.50.300">
    <property type="entry name" value="P-loop containing nucleotide triphosphate hydrolases"/>
    <property type="match status" value="1"/>
</dbReference>
<dbReference type="OrthoDB" id="9763659at2"/>
<dbReference type="Gene3D" id="2.30.30.940">
    <property type="match status" value="1"/>
</dbReference>
<dbReference type="Pfam" id="PF14493">
    <property type="entry name" value="HTH_40"/>
    <property type="match status" value="1"/>
</dbReference>
<accession>A0A345HAP3</accession>
<proteinExistence type="predicted"/>
<evidence type="ECO:0000259" key="1">
    <source>
        <dbReference type="SMART" id="SM00382"/>
    </source>
</evidence>
<dbReference type="SUPFAM" id="SSF52540">
    <property type="entry name" value="P-loop containing nucleoside triphosphate hydrolases"/>
    <property type="match status" value="2"/>
</dbReference>
<evidence type="ECO:0000313" key="3">
    <source>
        <dbReference type="Proteomes" id="UP000253951"/>
    </source>
</evidence>
<dbReference type="PANTHER" id="PTHR47642:SF7">
    <property type="entry name" value="ATP-DEPENDENT DNA HELICASE PIF1"/>
    <property type="match status" value="1"/>
</dbReference>
<protein>
    <submittedName>
        <fullName evidence="2">Helicase</fullName>
    </submittedName>
</protein>
<keyword evidence="3" id="KW-1185">Reference proteome</keyword>
<dbReference type="PANTHER" id="PTHR47642">
    <property type="entry name" value="ATP-DEPENDENT DNA HELICASE"/>
    <property type="match status" value="1"/>
</dbReference>
<keyword evidence="2" id="KW-0378">Hydrolase</keyword>
<feature type="domain" description="AAA+ ATPase" evidence="1">
    <location>
        <begin position="18"/>
        <end position="177"/>
    </location>
</feature>
<dbReference type="GO" id="GO:0006281">
    <property type="term" value="P:DNA repair"/>
    <property type="evidence" value="ECO:0007669"/>
    <property type="project" value="InterPro"/>
</dbReference>
<keyword evidence="2" id="KW-0067">ATP-binding</keyword>
<organism evidence="2 3">
    <name type="scientific">Flavobacterium arcticum</name>
    <dbReference type="NCBI Taxonomy" id="1784713"/>
    <lineage>
        <taxon>Bacteria</taxon>
        <taxon>Pseudomonadati</taxon>
        <taxon>Bacteroidota</taxon>
        <taxon>Flavobacteriia</taxon>
        <taxon>Flavobacteriales</taxon>
        <taxon>Flavobacteriaceae</taxon>
        <taxon>Flavobacterium</taxon>
    </lineage>
</organism>
<dbReference type="RefSeq" id="WP_114677413.1">
    <property type="nucleotide sequence ID" value="NZ_CP031188.1"/>
</dbReference>
<reference evidence="2 3" key="1">
    <citation type="submission" date="2018-07" db="EMBL/GenBank/DDBJ databases">
        <title>Complete genome sequence of Flavobacterium arcticum type strain SM1502T.</title>
        <authorList>
            <person name="Li Y."/>
            <person name="Li D.-D."/>
        </authorList>
    </citation>
    <scope>NUCLEOTIDE SEQUENCE [LARGE SCALE GENOMIC DNA]</scope>
    <source>
        <strain evidence="2 3">SM1502</strain>
    </source>
</reference>
<dbReference type="AlphaFoldDB" id="A0A345HAP3"/>
<dbReference type="Pfam" id="PF05970">
    <property type="entry name" value="PIF1"/>
    <property type="match status" value="2"/>
</dbReference>
<name>A0A345HAP3_9FLAO</name>
<keyword evidence="2" id="KW-0347">Helicase</keyword>
<dbReference type="GO" id="GO:0003678">
    <property type="term" value="F:DNA helicase activity"/>
    <property type="evidence" value="ECO:0007669"/>
    <property type="project" value="InterPro"/>
</dbReference>
<dbReference type="InterPro" id="IPR010285">
    <property type="entry name" value="DNA_helicase_pif1-like_DEAD"/>
</dbReference>
<dbReference type="CDD" id="cd18809">
    <property type="entry name" value="SF1_C_RecD"/>
    <property type="match status" value="1"/>
</dbReference>
<evidence type="ECO:0000313" key="2">
    <source>
        <dbReference type="EMBL" id="AXG73653.1"/>
    </source>
</evidence>
<dbReference type="InterPro" id="IPR027417">
    <property type="entry name" value="P-loop_NTPase"/>
</dbReference>
<dbReference type="SMART" id="SM00382">
    <property type="entry name" value="AAA"/>
    <property type="match status" value="1"/>
</dbReference>
<dbReference type="InterPro" id="IPR051055">
    <property type="entry name" value="PIF1_helicase"/>
</dbReference>
<gene>
    <name evidence="2" type="ORF">DVK85_05160</name>
</gene>
<keyword evidence="2" id="KW-0547">Nucleotide-binding</keyword>
<dbReference type="InterPro" id="IPR029491">
    <property type="entry name" value="Helicase_HTH"/>
</dbReference>
<dbReference type="GO" id="GO:0000723">
    <property type="term" value="P:telomere maintenance"/>
    <property type="evidence" value="ECO:0007669"/>
    <property type="project" value="InterPro"/>
</dbReference>
<dbReference type="FunFam" id="3.40.50.300:FF:001498">
    <property type="entry name" value="ATP-dependent DNA helicase"/>
    <property type="match status" value="1"/>
</dbReference>